<evidence type="ECO:0000313" key="3">
    <source>
        <dbReference type="Proteomes" id="UP000735302"/>
    </source>
</evidence>
<dbReference type="Proteomes" id="UP000735302">
    <property type="component" value="Unassembled WGS sequence"/>
</dbReference>
<dbReference type="AlphaFoldDB" id="A0AAV4DIA8"/>
<proteinExistence type="predicted"/>
<organism evidence="2 3">
    <name type="scientific">Plakobranchus ocellatus</name>
    <dbReference type="NCBI Taxonomy" id="259542"/>
    <lineage>
        <taxon>Eukaryota</taxon>
        <taxon>Metazoa</taxon>
        <taxon>Spiralia</taxon>
        <taxon>Lophotrochozoa</taxon>
        <taxon>Mollusca</taxon>
        <taxon>Gastropoda</taxon>
        <taxon>Heterobranchia</taxon>
        <taxon>Euthyneura</taxon>
        <taxon>Panpulmonata</taxon>
        <taxon>Sacoglossa</taxon>
        <taxon>Placobranchoidea</taxon>
        <taxon>Plakobranchidae</taxon>
        <taxon>Plakobranchus</taxon>
    </lineage>
</organism>
<evidence type="ECO:0000256" key="1">
    <source>
        <dbReference type="SAM" id="MobiDB-lite"/>
    </source>
</evidence>
<evidence type="ECO:0000313" key="2">
    <source>
        <dbReference type="EMBL" id="GFO43754.1"/>
    </source>
</evidence>
<protein>
    <submittedName>
        <fullName evidence="2">Uncharacterized protein</fullName>
    </submittedName>
</protein>
<accession>A0AAV4DIA8</accession>
<name>A0AAV4DIA8_9GAST</name>
<reference evidence="2 3" key="1">
    <citation type="journal article" date="2021" name="Elife">
        <title>Chloroplast acquisition without the gene transfer in kleptoplastic sea slugs, Plakobranchus ocellatus.</title>
        <authorList>
            <person name="Maeda T."/>
            <person name="Takahashi S."/>
            <person name="Yoshida T."/>
            <person name="Shimamura S."/>
            <person name="Takaki Y."/>
            <person name="Nagai Y."/>
            <person name="Toyoda A."/>
            <person name="Suzuki Y."/>
            <person name="Arimoto A."/>
            <person name="Ishii H."/>
            <person name="Satoh N."/>
            <person name="Nishiyama T."/>
            <person name="Hasebe M."/>
            <person name="Maruyama T."/>
            <person name="Minagawa J."/>
            <person name="Obokata J."/>
            <person name="Shigenobu S."/>
        </authorList>
    </citation>
    <scope>NUCLEOTIDE SEQUENCE [LARGE SCALE GENOMIC DNA]</scope>
</reference>
<dbReference type="EMBL" id="BLXT01007896">
    <property type="protein sequence ID" value="GFO43754.1"/>
    <property type="molecule type" value="Genomic_DNA"/>
</dbReference>
<feature type="region of interest" description="Disordered" evidence="1">
    <location>
        <begin position="54"/>
        <end position="78"/>
    </location>
</feature>
<gene>
    <name evidence="2" type="ORF">PoB_007025900</name>
</gene>
<keyword evidence="3" id="KW-1185">Reference proteome</keyword>
<sequence length="78" mass="8537">MLLIWAVQKDAQRFCPIHQTASPGHGDFRLSGRLLGQGSGGGVRTRDRRVSADLMEDSLPTVPPTPLDRRNTSKIAIL</sequence>
<comment type="caution">
    <text evidence="2">The sequence shown here is derived from an EMBL/GenBank/DDBJ whole genome shotgun (WGS) entry which is preliminary data.</text>
</comment>